<organism evidence="1 2">
    <name type="scientific">Umbra pygmaea</name>
    <name type="common">Eastern mudminnow</name>
    <dbReference type="NCBI Taxonomy" id="75934"/>
    <lineage>
        <taxon>Eukaryota</taxon>
        <taxon>Metazoa</taxon>
        <taxon>Chordata</taxon>
        <taxon>Craniata</taxon>
        <taxon>Vertebrata</taxon>
        <taxon>Euteleostomi</taxon>
        <taxon>Actinopterygii</taxon>
        <taxon>Neopterygii</taxon>
        <taxon>Teleostei</taxon>
        <taxon>Protacanthopterygii</taxon>
        <taxon>Esociformes</taxon>
        <taxon>Umbridae</taxon>
        <taxon>Umbra</taxon>
    </lineage>
</organism>
<keyword evidence="2" id="KW-1185">Reference proteome</keyword>
<sequence length="111" mass="12379">MAWFSSSKKLLSKTFGLYQSCGVQVSFEETRKVSTLIPSDNLGNDSENLPRLTKDMASEVRHILEQDDPNMVVSTAFKLCIRQRYLATLEEGSMTCSCSFAPWLALGFGCN</sequence>
<evidence type="ECO:0000313" key="1">
    <source>
        <dbReference type="EMBL" id="KAL1006856.1"/>
    </source>
</evidence>
<comment type="caution">
    <text evidence="1">The sequence shown here is derived from an EMBL/GenBank/DDBJ whole genome shotgun (WGS) entry which is preliminary data.</text>
</comment>
<proteinExistence type="predicted"/>
<name>A0ABD0XD51_UMBPY</name>
<accession>A0ABD0XD51</accession>
<dbReference type="AlphaFoldDB" id="A0ABD0XD51"/>
<reference evidence="1 2" key="1">
    <citation type="submission" date="2024-06" db="EMBL/GenBank/DDBJ databases">
        <authorList>
            <person name="Pan Q."/>
            <person name="Wen M."/>
            <person name="Jouanno E."/>
            <person name="Zahm M."/>
            <person name="Klopp C."/>
            <person name="Cabau C."/>
            <person name="Louis A."/>
            <person name="Berthelot C."/>
            <person name="Parey E."/>
            <person name="Roest Crollius H."/>
            <person name="Montfort J."/>
            <person name="Robinson-Rechavi M."/>
            <person name="Bouchez O."/>
            <person name="Lampietro C."/>
            <person name="Lopez Roques C."/>
            <person name="Donnadieu C."/>
            <person name="Postlethwait J."/>
            <person name="Bobe J."/>
            <person name="Verreycken H."/>
            <person name="Guiguen Y."/>
        </authorList>
    </citation>
    <scope>NUCLEOTIDE SEQUENCE [LARGE SCALE GENOMIC DNA]</scope>
    <source>
        <strain evidence="1">Up_M1</strain>
        <tissue evidence="1">Testis</tissue>
    </source>
</reference>
<evidence type="ECO:0000313" key="2">
    <source>
        <dbReference type="Proteomes" id="UP001557470"/>
    </source>
</evidence>
<dbReference type="EMBL" id="JAGEUA010000002">
    <property type="protein sequence ID" value="KAL1006856.1"/>
    <property type="molecule type" value="Genomic_DNA"/>
</dbReference>
<gene>
    <name evidence="1" type="ORF">UPYG_G00078110</name>
</gene>
<dbReference type="Proteomes" id="UP001557470">
    <property type="component" value="Unassembled WGS sequence"/>
</dbReference>
<protein>
    <submittedName>
        <fullName evidence="1">Uncharacterized protein</fullName>
    </submittedName>
</protein>